<evidence type="ECO:0000256" key="6">
    <source>
        <dbReference type="ARBA" id="ARBA00048785"/>
    </source>
</evidence>
<dbReference type="OrthoDB" id="9797659at2"/>
<evidence type="ECO:0000256" key="2">
    <source>
        <dbReference type="ARBA" id="ARBA00007424"/>
    </source>
</evidence>
<feature type="active site" description="Proton donor" evidence="7">
    <location>
        <position position="115"/>
    </location>
</feature>
<dbReference type="UniPathway" id="UPA00275">
    <property type="reaction ID" value="UER00404"/>
</dbReference>
<dbReference type="GO" id="GO:0009349">
    <property type="term" value="C:riboflavin synthase complex"/>
    <property type="evidence" value="ECO:0007669"/>
    <property type="project" value="InterPro"/>
</dbReference>
<dbReference type="HAMAP" id="MF_00178">
    <property type="entry name" value="Lumazine_synth"/>
    <property type="match status" value="1"/>
</dbReference>
<sequence>MNQMLQDAEVETSQAEISQADITPDTPAVPPVSEHPRFAKPQRVAFVQACWHREVVDACRVSFLKAIEARHITNVDVFEVPGSFEIPLHAQILAKTRRYTAIVAAGLVVDGGIYRHEFVADTVIKALMDVQLRTEVPVFSAVLTPQQFHETEVHQDFFRRHFVIKGIEAAEACANTLLSLERLRGQVAAGIAG</sequence>
<feature type="binding site" evidence="7">
    <location>
        <position position="51"/>
    </location>
    <ligand>
        <name>5-amino-6-(D-ribitylamino)uracil</name>
        <dbReference type="ChEBI" id="CHEBI:15934"/>
    </ligand>
</feature>
<gene>
    <name evidence="7" type="primary">ribH</name>
    <name evidence="9" type="ORF">AS156_32435</name>
</gene>
<evidence type="ECO:0000256" key="1">
    <source>
        <dbReference type="ARBA" id="ARBA00004917"/>
    </source>
</evidence>
<evidence type="ECO:0000256" key="3">
    <source>
        <dbReference type="ARBA" id="ARBA00012664"/>
    </source>
</evidence>
<feature type="region of interest" description="Disordered" evidence="8">
    <location>
        <begin position="1"/>
        <end position="34"/>
    </location>
</feature>
<feature type="binding site" evidence="7">
    <location>
        <begin position="107"/>
        <end position="109"/>
    </location>
    <ligand>
        <name>5-amino-6-(D-ribitylamino)uracil</name>
        <dbReference type="ChEBI" id="CHEBI:15934"/>
    </ligand>
</feature>
<dbReference type="RefSeq" id="WP_066502350.1">
    <property type="nucleotide sequence ID" value="NZ_LNCU01000034.1"/>
</dbReference>
<dbReference type="GO" id="GO:0009231">
    <property type="term" value="P:riboflavin biosynthetic process"/>
    <property type="evidence" value="ECO:0007669"/>
    <property type="project" value="UniProtKB-UniRule"/>
</dbReference>
<dbReference type="Gene3D" id="3.40.50.960">
    <property type="entry name" value="Lumazine/riboflavin synthase"/>
    <property type="match status" value="1"/>
</dbReference>
<dbReference type="GO" id="GO:0005829">
    <property type="term" value="C:cytosol"/>
    <property type="evidence" value="ECO:0007669"/>
    <property type="project" value="TreeGrafter"/>
</dbReference>
<evidence type="ECO:0000256" key="4">
    <source>
        <dbReference type="ARBA" id="ARBA00022619"/>
    </source>
</evidence>
<evidence type="ECO:0000313" key="9">
    <source>
        <dbReference type="EMBL" id="KWV58909.1"/>
    </source>
</evidence>
<comment type="caution">
    <text evidence="7">Lacks conserved residue(s) required for the propagation of feature annotation.</text>
</comment>
<reference evidence="9 10" key="1">
    <citation type="submission" date="2015-11" db="EMBL/GenBank/DDBJ databases">
        <title>Draft Genome Sequence of the Strain BR 10303 (Bradyrhizobium sp.) isolated from nodules of Centrolobium paraense.</title>
        <authorList>
            <person name="Zelli J.E."/>
            <person name="Simoes-Araujo J.L."/>
            <person name="Barauna A.C."/>
            <person name="Silva K."/>
        </authorList>
    </citation>
    <scope>NUCLEOTIDE SEQUENCE [LARGE SCALE GENOMIC DNA]</scope>
    <source>
        <strain evidence="9 10">BR 10303</strain>
    </source>
</reference>
<feature type="compositionally biased region" description="Polar residues" evidence="8">
    <location>
        <begin position="1"/>
        <end position="21"/>
    </location>
</feature>
<keyword evidence="4 7" id="KW-0686">Riboflavin biosynthesis</keyword>
<keyword evidence="5 7" id="KW-0808">Transferase</keyword>
<dbReference type="InterPro" id="IPR036467">
    <property type="entry name" value="LS/RS_sf"/>
</dbReference>
<dbReference type="GO" id="GO:0000906">
    <property type="term" value="F:6,7-dimethyl-8-ribityllumazine synthase activity"/>
    <property type="evidence" value="ECO:0007669"/>
    <property type="project" value="UniProtKB-UniRule"/>
</dbReference>
<dbReference type="Pfam" id="PF00885">
    <property type="entry name" value="DMRL_synthase"/>
    <property type="match status" value="1"/>
</dbReference>
<evidence type="ECO:0000256" key="5">
    <source>
        <dbReference type="ARBA" id="ARBA00022679"/>
    </source>
</evidence>
<dbReference type="InterPro" id="IPR034964">
    <property type="entry name" value="LS"/>
</dbReference>
<accession>A0A120FQQ8</accession>
<organism evidence="9 10">
    <name type="scientific">Bradyrhizobium macuxiense</name>
    <dbReference type="NCBI Taxonomy" id="1755647"/>
    <lineage>
        <taxon>Bacteria</taxon>
        <taxon>Pseudomonadati</taxon>
        <taxon>Pseudomonadota</taxon>
        <taxon>Alphaproteobacteria</taxon>
        <taxon>Hyphomicrobiales</taxon>
        <taxon>Nitrobacteraceae</taxon>
        <taxon>Bradyrhizobium</taxon>
    </lineage>
</organism>
<dbReference type="PANTHER" id="PTHR21058">
    <property type="entry name" value="6,7-DIMETHYL-8-RIBITYLLUMAZINE SYNTHASE DMRL SYNTHASE LUMAZINE SYNTHASE"/>
    <property type="match status" value="1"/>
</dbReference>
<dbReference type="NCBIfam" id="NF009084">
    <property type="entry name" value="PRK12419.1"/>
    <property type="match status" value="1"/>
</dbReference>
<dbReference type="Proteomes" id="UP000057737">
    <property type="component" value="Unassembled WGS sequence"/>
</dbReference>
<comment type="catalytic activity">
    <reaction evidence="6 7">
        <text>(2S)-2-hydroxy-3-oxobutyl phosphate + 5-amino-6-(D-ribitylamino)uracil = 6,7-dimethyl-8-(1-D-ribityl)lumazine + phosphate + 2 H2O + H(+)</text>
        <dbReference type="Rhea" id="RHEA:26152"/>
        <dbReference type="ChEBI" id="CHEBI:15377"/>
        <dbReference type="ChEBI" id="CHEBI:15378"/>
        <dbReference type="ChEBI" id="CHEBI:15934"/>
        <dbReference type="ChEBI" id="CHEBI:43474"/>
        <dbReference type="ChEBI" id="CHEBI:58201"/>
        <dbReference type="ChEBI" id="CHEBI:58830"/>
        <dbReference type="EC" id="2.5.1.78"/>
    </reaction>
</comment>
<dbReference type="SUPFAM" id="SSF52121">
    <property type="entry name" value="Lumazine synthase"/>
    <property type="match status" value="1"/>
</dbReference>
<comment type="function">
    <text evidence="7">Catalyzes the formation of 6,7-dimethyl-8-ribityllumazine by condensation of 5-amino-6-(D-ribitylamino)uracil with 3,4-dihydroxy-2-butanone 4-phosphate. This is the penultimate step in the biosynthesis of riboflavin.</text>
</comment>
<feature type="binding site" evidence="7">
    <location>
        <begin position="83"/>
        <end position="85"/>
    </location>
    <ligand>
        <name>5-amino-6-(D-ribitylamino)uracil</name>
        <dbReference type="ChEBI" id="CHEBI:15934"/>
    </ligand>
</feature>
<protein>
    <recommendedName>
        <fullName evidence="3 7">6,7-dimethyl-8-ribityllumazine synthase</fullName>
        <shortName evidence="7">DMRL synthase</shortName>
        <shortName evidence="7">LS</shortName>
        <shortName evidence="7">Lumazine synthase</shortName>
        <ecNumber evidence="3 7">2.5.1.78</ecNumber>
    </recommendedName>
</protein>
<feature type="binding site" evidence="7">
    <location>
        <position position="154"/>
    </location>
    <ligand>
        <name>(2S)-2-hydroxy-3-oxobutyl phosphate</name>
        <dbReference type="ChEBI" id="CHEBI:58830"/>
    </ligand>
</feature>
<dbReference type="AlphaFoldDB" id="A0A120FQQ8"/>
<dbReference type="PANTHER" id="PTHR21058:SF0">
    <property type="entry name" value="6,7-DIMETHYL-8-RIBITYLLUMAZINE SYNTHASE"/>
    <property type="match status" value="1"/>
</dbReference>
<keyword evidence="10" id="KW-1185">Reference proteome</keyword>
<dbReference type="EMBL" id="LNCU01000034">
    <property type="protein sequence ID" value="KWV58909.1"/>
    <property type="molecule type" value="Genomic_DNA"/>
</dbReference>
<evidence type="ECO:0000256" key="8">
    <source>
        <dbReference type="SAM" id="MobiDB-lite"/>
    </source>
</evidence>
<dbReference type="InterPro" id="IPR002180">
    <property type="entry name" value="LS/RS"/>
</dbReference>
<proteinExistence type="inferred from homology"/>
<comment type="similarity">
    <text evidence="2 7">Belongs to the DMRL synthase family.</text>
</comment>
<comment type="caution">
    <text evidence="9">The sequence shown here is derived from an EMBL/GenBank/DDBJ whole genome shotgun (WGS) entry which is preliminary data.</text>
</comment>
<feature type="binding site" evidence="7">
    <location>
        <position position="140"/>
    </location>
    <ligand>
        <name>5-amino-6-(D-ribitylamino)uracil</name>
        <dbReference type="ChEBI" id="CHEBI:15934"/>
    </ligand>
</feature>
<name>A0A120FQQ8_9BRAD</name>
<evidence type="ECO:0000313" key="10">
    <source>
        <dbReference type="Proteomes" id="UP000057737"/>
    </source>
</evidence>
<evidence type="ECO:0000256" key="7">
    <source>
        <dbReference type="HAMAP-Rule" id="MF_00178"/>
    </source>
</evidence>
<dbReference type="EC" id="2.5.1.78" evidence="3 7"/>
<comment type="pathway">
    <text evidence="1 7">Cofactor biosynthesis; riboflavin biosynthesis; riboflavin from 2-hydroxy-3-oxobutyl phosphate and 5-amino-6-(D-ribitylamino)uracil: step 1/2.</text>
</comment>